<dbReference type="SUPFAM" id="SSF81606">
    <property type="entry name" value="PP2C-like"/>
    <property type="match status" value="1"/>
</dbReference>
<feature type="domain" description="Endonuclease/exonuclease/phosphatase" evidence="3">
    <location>
        <begin position="210"/>
        <end position="329"/>
    </location>
</feature>
<keyword evidence="2" id="KW-0472">Membrane</keyword>
<dbReference type="Pfam" id="PF14529">
    <property type="entry name" value="Exo_endo_phos_2"/>
    <property type="match status" value="1"/>
</dbReference>
<organism evidence="4">
    <name type="scientific">Timema monikensis</name>
    <dbReference type="NCBI Taxonomy" id="170555"/>
    <lineage>
        <taxon>Eukaryota</taxon>
        <taxon>Metazoa</taxon>
        <taxon>Ecdysozoa</taxon>
        <taxon>Arthropoda</taxon>
        <taxon>Hexapoda</taxon>
        <taxon>Insecta</taxon>
        <taxon>Pterygota</taxon>
        <taxon>Neoptera</taxon>
        <taxon>Polyneoptera</taxon>
        <taxon>Phasmatodea</taxon>
        <taxon>Timematodea</taxon>
        <taxon>Timematoidea</taxon>
        <taxon>Timematidae</taxon>
        <taxon>Timema</taxon>
    </lineage>
</organism>
<dbReference type="InterPro" id="IPR036691">
    <property type="entry name" value="Endo/exonu/phosph_ase_sf"/>
</dbReference>
<protein>
    <recommendedName>
        <fullName evidence="3">Endonuclease/exonuclease/phosphatase domain-containing protein</fullName>
    </recommendedName>
</protein>
<sequence length="812" mass="92703">MEDELEDRVLYQTYISHMKLLSKFAVGVPLNYAPISYLWRLLRVYVLKPEILIFSAVLFIIILYLQVVDVWSRNLLGRLQVTIGRSTSKVQRLQYFVNGSVTSGDKLSWELKEGNIAAYAVQGRRPRMEDRFVVTEDINKTGVSLLAVFDGHGGEVSSIYLFSLKNKYSSSPNTHWGYYTLEIAVTKIEQLCNQWVTCVELGTSSGRCIVANLYFQFRHPIEPYLDQLEIICRTYAGVPLIITADANAKSPMWHSHRVIGRDRRGRALEEFIYGHGLEVANQPNNPPTYQGRAGASSNIDVTLCNAESMDMVEGWRVVDNVTVSDHNLIVFEFVAGRLVDGNGEGKRRRYNMSKANWEKLRAELILPSPVAQGDNVNMKAKQLTWALQDAMRKSIPVVKGDTKVGNKPWNDRLQSLRARARRTRRRYQRCRDPAGRVVLLNIYRESKREFEDGLYQEKRKSWEKYVQEELQRGPWGVPFKIASGKLRPPAMITTLSKDDGSTTTSWEESAVLLMETLLPDDDVTEDTEEHQMLRERMENDETYHQMILLSIVSYGACIWAHRLTNVAPAKAIQGLQRNILLRLTGAYRTVATDALSVALGVWPLDLLIRKKAVAYWLKKRNLEKVRLLTTHDVRTFGEAEIVLLEEWQRRWERSGTGRRTYQLFPNVVERLENKHLQPSRGLVHFITGKGPYPASLRKLGLIESGNCQCGEEGTPEHVVLECVITLEARRNYQREIQGRLVGEVLRDPIYWKFLDQIALEASDRAKTAYIDRLKEAQGRIRRDVDTDNDEEDDSDTEGGTDTDTSAVSAGSE</sequence>
<dbReference type="InterPro" id="IPR000222">
    <property type="entry name" value="PP2C_BS"/>
</dbReference>
<dbReference type="PROSITE" id="PS01032">
    <property type="entry name" value="PPM_1"/>
    <property type="match status" value="1"/>
</dbReference>
<dbReference type="InterPro" id="IPR005135">
    <property type="entry name" value="Endo/exonuclease/phosphatase"/>
</dbReference>
<name>A0A7R9HPE1_9NEOP</name>
<dbReference type="EMBL" id="OB794430">
    <property type="protein sequence ID" value="CAD7430280.1"/>
    <property type="molecule type" value="Genomic_DNA"/>
</dbReference>
<dbReference type="AlphaFoldDB" id="A0A7R9HPE1"/>
<feature type="transmembrane region" description="Helical" evidence="2">
    <location>
        <begin position="20"/>
        <end position="39"/>
    </location>
</feature>
<evidence type="ECO:0000313" key="4">
    <source>
        <dbReference type="EMBL" id="CAD7430280.1"/>
    </source>
</evidence>
<accession>A0A7R9HPE1</accession>
<keyword evidence="2" id="KW-0812">Transmembrane</keyword>
<dbReference type="GO" id="GO:0003824">
    <property type="term" value="F:catalytic activity"/>
    <property type="evidence" value="ECO:0007669"/>
    <property type="project" value="InterPro"/>
</dbReference>
<gene>
    <name evidence="4" type="ORF">TMSB3V08_LOCUS7041</name>
</gene>
<evidence type="ECO:0000256" key="1">
    <source>
        <dbReference type="SAM" id="MobiDB-lite"/>
    </source>
</evidence>
<feature type="transmembrane region" description="Helical" evidence="2">
    <location>
        <begin position="51"/>
        <end position="71"/>
    </location>
</feature>
<feature type="region of interest" description="Disordered" evidence="1">
    <location>
        <begin position="779"/>
        <end position="812"/>
    </location>
</feature>
<evidence type="ECO:0000256" key="2">
    <source>
        <dbReference type="SAM" id="Phobius"/>
    </source>
</evidence>
<reference evidence="4" key="1">
    <citation type="submission" date="2020-11" db="EMBL/GenBank/DDBJ databases">
        <authorList>
            <person name="Tran Van P."/>
        </authorList>
    </citation>
    <scope>NUCLEOTIDE SEQUENCE</scope>
</reference>
<dbReference type="InterPro" id="IPR036457">
    <property type="entry name" value="PPM-type-like_dom_sf"/>
</dbReference>
<dbReference type="SUPFAM" id="SSF56219">
    <property type="entry name" value="DNase I-like"/>
    <property type="match status" value="1"/>
</dbReference>
<proteinExistence type="predicted"/>
<evidence type="ECO:0000259" key="3">
    <source>
        <dbReference type="Pfam" id="PF14529"/>
    </source>
</evidence>
<dbReference type="Gene3D" id="3.60.10.10">
    <property type="entry name" value="Endonuclease/exonuclease/phosphatase"/>
    <property type="match status" value="1"/>
</dbReference>
<feature type="compositionally biased region" description="Acidic residues" evidence="1">
    <location>
        <begin position="786"/>
        <end position="800"/>
    </location>
</feature>
<dbReference type="GO" id="GO:0043169">
    <property type="term" value="F:cation binding"/>
    <property type="evidence" value="ECO:0007669"/>
    <property type="project" value="InterPro"/>
</dbReference>
<keyword evidence="2" id="KW-1133">Transmembrane helix</keyword>